<dbReference type="AlphaFoldDB" id="A0A7N0ULR0"/>
<dbReference type="EnsemblPlants" id="Kaladp0072s0049.1.v1.1">
    <property type="protein sequence ID" value="Kaladp0072s0049.1.v1.1"/>
    <property type="gene ID" value="Kaladp0072s0049.v1.1"/>
</dbReference>
<feature type="region of interest" description="Disordered" evidence="1">
    <location>
        <begin position="130"/>
        <end position="213"/>
    </location>
</feature>
<sequence length="213" mass="22340">MLGISSCSKGEASERNSNFSPLAGLLPLTLPPVAAPAARATPRARSPDRQPLPSACSPTPRWIRPLSLDCCCGAFREGRRLTSGSEARPQLLQLLAHAPQLCQVPPTTTFFKKVAVGSSLRMEPDPIVHLPGAMEHPAPPVPAPESFSRCKPRLSRSPCPSAAAPKPPPPTSAPPQPGPADPTSQSPDLPPQSSCGIIPAHNTNSKPVNPSLY</sequence>
<protein>
    <submittedName>
        <fullName evidence="2">Uncharacterized protein</fullName>
    </submittedName>
</protein>
<proteinExistence type="predicted"/>
<feature type="compositionally biased region" description="Pro residues" evidence="1">
    <location>
        <begin position="165"/>
        <end position="180"/>
    </location>
</feature>
<dbReference type="Proteomes" id="UP000594263">
    <property type="component" value="Unplaced"/>
</dbReference>
<feature type="compositionally biased region" description="Polar residues" evidence="1">
    <location>
        <begin position="185"/>
        <end position="213"/>
    </location>
</feature>
<evidence type="ECO:0000256" key="1">
    <source>
        <dbReference type="SAM" id="MobiDB-lite"/>
    </source>
</evidence>
<reference evidence="2" key="1">
    <citation type="submission" date="2021-01" db="UniProtKB">
        <authorList>
            <consortium name="EnsemblPlants"/>
        </authorList>
    </citation>
    <scope>IDENTIFICATION</scope>
</reference>
<evidence type="ECO:0000313" key="3">
    <source>
        <dbReference type="Proteomes" id="UP000594263"/>
    </source>
</evidence>
<organism evidence="2 3">
    <name type="scientific">Kalanchoe fedtschenkoi</name>
    <name type="common">Lavender scallops</name>
    <name type="synonym">South American air plant</name>
    <dbReference type="NCBI Taxonomy" id="63787"/>
    <lineage>
        <taxon>Eukaryota</taxon>
        <taxon>Viridiplantae</taxon>
        <taxon>Streptophyta</taxon>
        <taxon>Embryophyta</taxon>
        <taxon>Tracheophyta</taxon>
        <taxon>Spermatophyta</taxon>
        <taxon>Magnoliopsida</taxon>
        <taxon>eudicotyledons</taxon>
        <taxon>Gunneridae</taxon>
        <taxon>Pentapetalae</taxon>
        <taxon>Saxifragales</taxon>
        <taxon>Crassulaceae</taxon>
        <taxon>Kalanchoe</taxon>
    </lineage>
</organism>
<feature type="compositionally biased region" description="Low complexity" evidence="1">
    <location>
        <begin position="155"/>
        <end position="164"/>
    </location>
</feature>
<feature type="region of interest" description="Disordered" evidence="1">
    <location>
        <begin position="36"/>
        <end position="58"/>
    </location>
</feature>
<keyword evidence="3" id="KW-1185">Reference proteome</keyword>
<dbReference type="Gramene" id="Kaladp0072s0049.1.v1.1">
    <property type="protein sequence ID" value="Kaladp0072s0049.1.v1.1"/>
    <property type="gene ID" value="Kaladp0072s0049.v1.1"/>
</dbReference>
<name>A0A7N0ULR0_KALFE</name>
<evidence type="ECO:0000313" key="2">
    <source>
        <dbReference type="EnsemblPlants" id="Kaladp0072s0049.1.v1.1"/>
    </source>
</evidence>
<accession>A0A7N0ULR0</accession>